<gene>
    <name evidence="3" type="ORF">BA011_26170</name>
</gene>
<protein>
    <submittedName>
        <fullName evidence="3">Transposase</fullName>
    </submittedName>
</protein>
<sequence length="365" mass="40140">MSEMMLATLSNIRTVEDMVAAFRDEEHCRRLLEGMVWPNGRVCPACGYKRSIAIAGRDVGKRRARPGLFQCSSGDCRFQFTVTTHTPLHATKLPLSVWLKAMWLLLQSDKGLSSVRLAETLGVSQPTAWRIGHALRLMVARENMLDGTVEIDHFYLGGGPRKHPDDPSLGRGRKGQAKTLKTPVLAIVQRPADVSPGSAAGDARAAVVTGLSLRAAVGAIAPQVKLQAHLMSDEAKAFMAIGESFAAHETVNHTSREYVRDTVHVNSVEGFNARVRRTIAGVFHHISPALADLYFHEMGFRWSQRIVTGQAVRKSRNGRESMKTLWKRVPPSLQLLQVFRAATGRQMRRSPHGGIIIKSAVAVFG</sequence>
<dbReference type="InterPro" id="IPR024445">
    <property type="entry name" value="Tnp_ISXO2-like"/>
</dbReference>
<dbReference type="AlphaFoldDB" id="A0A1B1CHM6"/>
<feature type="domain" description="ISXO2-like transposase" evidence="2">
    <location>
        <begin position="144"/>
        <end position="303"/>
    </location>
</feature>
<dbReference type="Pfam" id="PF12762">
    <property type="entry name" value="DDE_Tnp_IS1595"/>
    <property type="match status" value="1"/>
</dbReference>
<evidence type="ECO:0000313" key="3">
    <source>
        <dbReference type="EMBL" id="ANP89273.1"/>
    </source>
</evidence>
<dbReference type="SMART" id="SM01126">
    <property type="entry name" value="DDE_Tnp_IS1595"/>
    <property type="match status" value="1"/>
</dbReference>
<dbReference type="EMBL" id="CP016287">
    <property type="protein sequence ID" value="ANP89273.1"/>
    <property type="molecule type" value="Genomic_DNA"/>
</dbReference>
<evidence type="ECO:0000259" key="2">
    <source>
        <dbReference type="SMART" id="SM01126"/>
    </source>
</evidence>
<accession>A0A1B1CHM6</accession>
<reference evidence="3 4" key="1">
    <citation type="submission" date="2016-06" db="EMBL/GenBank/DDBJ databases">
        <title>Microsymbionts genomes from the relict species Vavilovia formosa.</title>
        <authorList>
            <person name="Chirak E."/>
            <person name="Kimeklis A."/>
            <person name="Andronov E."/>
        </authorList>
    </citation>
    <scope>NUCLEOTIDE SEQUENCE [LARGE SCALE GENOMIC DNA]</scope>
    <source>
        <strain evidence="3 4">Vaf10</strain>
        <plasmid evidence="4">Plasmid unnamed1</plasmid>
    </source>
</reference>
<evidence type="ECO:0000256" key="1">
    <source>
        <dbReference type="SAM" id="MobiDB-lite"/>
    </source>
</evidence>
<dbReference type="NCBIfam" id="NF033547">
    <property type="entry name" value="transpos_IS1595"/>
    <property type="match status" value="1"/>
</dbReference>
<keyword evidence="3" id="KW-0614">Plasmid</keyword>
<organism evidence="3 4">
    <name type="scientific">Rhizobium leguminosarum</name>
    <dbReference type="NCBI Taxonomy" id="384"/>
    <lineage>
        <taxon>Bacteria</taxon>
        <taxon>Pseudomonadati</taxon>
        <taxon>Pseudomonadota</taxon>
        <taxon>Alphaproteobacteria</taxon>
        <taxon>Hyphomicrobiales</taxon>
        <taxon>Rhizobiaceae</taxon>
        <taxon>Rhizobium/Agrobacterium group</taxon>
        <taxon>Rhizobium</taxon>
    </lineage>
</organism>
<geneLocation type="plasmid" evidence="3 4">
    <name>unnamed1</name>
</geneLocation>
<dbReference type="OrthoDB" id="271821at2"/>
<dbReference type="Pfam" id="PF12760">
    <property type="entry name" value="Zn_ribbon_IS1595"/>
    <property type="match status" value="1"/>
</dbReference>
<dbReference type="Proteomes" id="UP000092691">
    <property type="component" value="Plasmid unnamed1"/>
</dbReference>
<dbReference type="RefSeq" id="WP_065282926.1">
    <property type="nucleotide sequence ID" value="NZ_CP016287.1"/>
</dbReference>
<dbReference type="InterPro" id="IPR024442">
    <property type="entry name" value="Transposase_Zn_ribbon"/>
</dbReference>
<name>A0A1B1CHM6_RHILE</name>
<evidence type="ECO:0000313" key="4">
    <source>
        <dbReference type="Proteomes" id="UP000092691"/>
    </source>
</evidence>
<proteinExistence type="predicted"/>
<feature type="region of interest" description="Disordered" evidence="1">
    <location>
        <begin position="159"/>
        <end position="178"/>
    </location>
</feature>